<dbReference type="SUPFAM" id="SSF48498">
    <property type="entry name" value="Tetracyclin repressor-like, C-terminal domain"/>
    <property type="match status" value="1"/>
</dbReference>
<evidence type="ECO:0000256" key="3">
    <source>
        <dbReference type="ARBA" id="ARBA00023163"/>
    </source>
</evidence>
<keyword evidence="7" id="KW-1185">Reference proteome</keyword>
<dbReference type="Proteomes" id="UP000000268">
    <property type="component" value="Chromosome"/>
</dbReference>
<dbReference type="InterPro" id="IPR001647">
    <property type="entry name" value="HTH_TetR"/>
</dbReference>
<dbReference type="Gene3D" id="1.10.357.10">
    <property type="entry name" value="Tetracycline Repressor, domain 2"/>
    <property type="match status" value="1"/>
</dbReference>
<dbReference type="InterPro" id="IPR009057">
    <property type="entry name" value="Homeodomain-like_sf"/>
</dbReference>
<dbReference type="SUPFAM" id="SSF46689">
    <property type="entry name" value="Homeodomain-like"/>
    <property type="match status" value="1"/>
</dbReference>
<dbReference type="InterPro" id="IPR036271">
    <property type="entry name" value="Tet_transcr_reg_TetR-rel_C_sf"/>
</dbReference>
<dbReference type="STRING" id="329726.AM1_1229"/>
<dbReference type="PANTHER" id="PTHR47506">
    <property type="entry name" value="TRANSCRIPTIONAL REGULATORY PROTEIN"/>
    <property type="match status" value="1"/>
</dbReference>
<evidence type="ECO:0000256" key="1">
    <source>
        <dbReference type="ARBA" id="ARBA00023015"/>
    </source>
</evidence>
<feature type="domain" description="HTH tetR-type" evidence="5">
    <location>
        <begin position="9"/>
        <end position="69"/>
    </location>
</feature>
<proteinExistence type="predicted"/>
<evidence type="ECO:0000256" key="2">
    <source>
        <dbReference type="ARBA" id="ARBA00023125"/>
    </source>
</evidence>
<dbReference type="Pfam" id="PF00440">
    <property type="entry name" value="TetR_N"/>
    <property type="match status" value="1"/>
</dbReference>
<dbReference type="GO" id="GO:0003677">
    <property type="term" value="F:DNA binding"/>
    <property type="evidence" value="ECO:0007669"/>
    <property type="project" value="UniProtKB-UniRule"/>
</dbReference>
<name>B0C406_ACAM1</name>
<dbReference type="PROSITE" id="PS50977">
    <property type="entry name" value="HTH_TETR_2"/>
    <property type="match status" value="1"/>
</dbReference>
<feature type="DNA-binding region" description="H-T-H motif" evidence="4">
    <location>
        <begin position="32"/>
        <end position="51"/>
    </location>
</feature>
<evidence type="ECO:0000313" key="6">
    <source>
        <dbReference type="EMBL" id="ABW26266.1"/>
    </source>
</evidence>
<evidence type="ECO:0000256" key="4">
    <source>
        <dbReference type="PROSITE-ProRule" id="PRU00335"/>
    </source>
</evidence>
<protein>
    <submittedName>
        <fullName evidence="6">Transcriptional regulator, TetR family</fullName>
    </submittedName>
</protein>
<accession>B0C406</accession>
<dbReference type="RefSeq" id="WP_012161812.1">
    <property type="nucleotide sequence ID" value="NC_009925.1"/>
</dbReference>
<gene>
    <name evidence="6" type="ordered locus">AM1_1229</name>
</gene>
<reference evidence="6 7" key="1">
    <citation type="journal article" date="2008" name="Proc. Natl. Acad. Sci. U.S.A.">
        <title>Niche adaptation and genome expansion in the chlorophyll d-producing cyanobacterium Acaryochloris marina.</title>
        <authorList>
            <person name="Swingley W.D."/>
            <person name="Chen M."/>
            <person name="Cheung P.C."/>
            <person name="Conrad A.L."/>
            <person name="Dejesa L.C."/>
            <person name="Hao J."/>
            <person name="Honchak B.M."/>
            <person name="Karbach L.E."/>
            <person name="Kurdoglu A."/>
            <person name="Lahiri S."/>
            <person name="Mastrian S.D."/>
            <person name="Miyashita H."/>
            <person name="Page L."/>
            <person name="Ramakrishna P."/>
            <person name="Satoh S."/>
            <person name="Sattley W.M."/>
            <person name="Shimada Y."/>
            <person name="Taylor H.L."/>
            <person name="Tomo T."/>
            <person name="Tsuchiya T."/>
            <person name="Wang Z.T."/>
            <person name="Raymond J."/>
            <person name="Mimuro M."/>
            <person name="Blankenship R.E."/>
            <person name="Touchman J.W."/>
        </authorList>
    </citation>
    <scope>NUCLEOTIDE SEQUENCE [LARGE SCALE GENOMIC DNA]</scope>
    <source>
        <strain evidence="7">MBIC 11017</strain>
    </source>
</reference>
<dbReference type="OrthoDB" id="116240at2"/>
<dbReference type="HOGENOM" id="CLU_069356_23_1_3"/>
<dbReference type="AlphaFoldDB" id="B0C406"/>
<sequence>MSVSKTPRKPVRERILETACELFYREGIQNVGIDRIIAESGVAKMSLYNHFKSKDALIEAFLRQRDQQWREWFVTRVEERSDDPKQRLLSLFDVLQEWFENPNFRGCAFINATVELANPHHPGCQAALDHQLAVYQYIFDLVKAEGLEPAESFARQLLLLVQGAIVIAMMQDRPQAAAEAKSAATLLLNSDGS</sequence>
<dbReference type="eggNOG" id="COG1309">
    <property type="taxonomic scope" value="Bacteria"/>
</dbReference>
<evidence type="ECO:0000259" key="5">
    <source>
        <dbReference type="PROSITE" id="PS50977"/>
    </source>
</evidence>
<evidence type="ECO:0000313" key="7">
    <source>
        <dbReference type="Proteomes" id="UP000000268"/>
    </source>
</evidence>
<dbReference type="Pfam" id="PF16925">
    <property type="entry name" value="TetR_C_13"/>
    <property type="match status" value="1"/>
</dbReference>
<organism evidence="6 7">
    <name type="scientific">Acaryochloris marina (strain MBIC 11017)</name>
    <dbReference type="NCBI Taxonomy" id="329726"/>
    <lineage>
        <taxon>Bacteria</taxon>
        <taxon>Bacillati</taxon>
        <taxon>Cyanobacteriota</taxon>
        <taxon>Cyanophyceae</taxon>
        <taxon>Acaryochloridales</taxon>
        <taxon>Acaryochloridaceae</taxon>
        <taxon>Acaryochloris</taxon>
    </lineage>
</organism>
<keyword evidence="1" id="KW-0805">Transcription regulation</keyword>
<dbReference type="PANTHER" id="PTHR47506:SF1">
    <property type="entry name" value="HTH-TYPE TRANSCRIPTIONAL REGULATOR YJDC"/>
    <property type="match status" value="1"/>
</dbReference>
<dbReference type="KEGG" id="amr:AM1_1229"/>
<keyword evidence="3" id="KW-0804">Transcription</keyword>
<dbReference type="PRINTS" id="PR00455">
    <property type="entry name" value="HTHTETR"/>
</dbReference>
<keyword evidence="2 4" id="KW-0238">DNA-binding</keyword>
<dbReference type="InterPro" id="IPR011075">
    <property type="entry name" value="TetR_C"/>
</dbReference>
<dbReference type="EMBL" id="CP000828">
    <property type="protein sequence ID" value="ABW26266.1"/>
    <property type="molecule type" value="Genomic_DNA"/>
</dbReference>